<reference evidence="1 2" key="1">
    <citation type="submission" date="2019-08" db="EMBL/GenBank/DDBJ databases">
        <title>In-depth cultivation of the pig gut microbiome towards novel bacterial diversity and tailored functional studies.</title>
        <authorList>
            <person name="Wylensek D."/>
            <person name="Hitch T.C.A."/>
            <person name="Clavel T."/>
        </authorList>
    </citation>
    <scope>NUCLEOTIDE SEQUENCE [LARGE SCALE GENOMIC DNA]</scope>
    <source>
        <strain evidence="1 2">Oil-RF-744-WCA-WT-10</strain>
    </source>
</reference>
<gene>
    <name evidence="1" type="ORF">FYJ29_00205</name>
</gene>
<accession>A0A6L5XCK5</accession>
<protein>
    <submittedName>
        <fullName evidence="1">Uncharacterized protein</fullName>
    </submittedName>
</protein>
<evidence type="ECO:0000313" key="2">
    <source>
        <dbReference type="Proteomes" id="UP000483362"/>
    </source>
</evidence>
<dbReference type="Proteomes" id="UP000483362">
    <property type="component" value="Unassembled WGS sequence"/>
</dbReference>
<evidence type="ECO:0000313" key="1">
    <source>
        <dbReference type="EMBL" id="MSS16202.1"/>
    </source>
</evidence>
<dbReference type="AlphaFoldDB" id="A0A6L5XCK5"/>
<organism evidence="1 2">
    <name type="scientific">Sodaliphilus pleomorphus</name>
    <dbReference type="NCBI Taxonomy" id="2606626"/>
    <lineage>
        <taxon>Bacteria</taxon>
        <taxon>Pseudomonadati</taxon>
        <taxon>Bacteroidota</taxon>
        <taxon>Bacteroidia</taxon>
        <taxon>Bacteroidales</taxon>
        <taxon>Muribaculaceae</taxon>
        <taxon>Sodaliphilus</taxon>
    </lineage>
</organism>
<keyword evidence="2" id="KW-1185">Reference proteome</keyword>
<sequence length="195" mass="22900">MKKNIKFPADFYEQLYDKIMDYGFDPDNEDDTSCSMEIEIGKFTINLTATFEVHVVDNSFDHAFGTEYIYDLEAGDLEEIEDVVITYDDDDLTEEVELTDQFDYEFFWNQFKVYGTKSKGVQIHHGDEVVVKSSFRYGSWEKMIYLYTDKRLGVHVCCRRFGKYPCKRNYQYILPATTAALSIVGKNNYYLSHQV</sequence>
<dbReference type="RefSeq" id="WP_154328013.1">
    <property type="nucleotide sequence ID" value="NZ_CP045696.1"/>
</dbReference>
<proteinExistence type="predicted"/>
<comment type="caution">
    <text evidence="1">The sequence shown here is derived from an EMBL/GenBank/DDBJ whole genome shotgun (WGS) entry which is preliminary data.</text>
</comment>
<name>A0A6L5XCK5_9BACT</name>
<dbReference type="EMBL" id="VULT01000001">
    <property type="protein sequence ID" value="MSS16202.1"/>
    <property type="molecule type" value="Genomic_DNA"/>
</dbReference>